<proteinExistence type="predicted"/>
<feature type="compositionally biased region" description="Basic and acidic residues" evidence="1">
    <location>
        <begin position="18"/>
        <end position="33"/>
    </location>
</feature>
<evidence type="ECO:0000313" key="2">
    <source>
        <dbReference type="EMBL" id="CAF4889204.1"/>
    </source>
</evidence>
<comment type="caution">
    <text evidence="2">The sequence shown here is derived from an EMBL/GenBank/DDBJ whole genome shotgun (WGS) entry which is preliminary data.</text>
</comment>
<protein>
    <submittedName>
        <fullName evidence="2">Uncharacterized protein</fullName>
    </submittedName>
</protein>
<dbReference type="Proteomes" id="UP000676336">
    <property type="component" value="Unassembled WGS sequence"/>
</dbReference>
<evidence type="ECO:0000256" key="1">
    <source>
        <dbReference type="SAM" id="MobiDB-lite"/>
    </source>
</evidence>
<feature type="non-terminal residue" evidence="2">
    <location>
        <position position="1"/>
    </location>
</feature>
<sequence length="33" mass="3985">DILKKNNYLKPITPTEELEQRLQESVRRNSEEN</sequence>
<feature type="region of interest" description="Disordered" evidence="1">
    <location>
        <begin position="14"/>
        <end position="33"/>
    </location>
</feature>
<accession>A0A8S3C4N6</accession>
<evidence type="ECO:0000313" key="3">
    <source>
        <dbReference type="Proteomes" id="UP000676336"/>
    </source>
</evidence>
<dbReference type="AlphaFoldDB" id="A0A8S3C4N6"/>
<organism evidence="2 3">
    <name type="scientific">Rotaria magnacalcarata</name>
    <dbReference type="NCBI Taxonomy" id="392030"/>
    <lineage>
        <taxon>Eukaryota</taxon>
        <taxon>Metazoa</taxon>
        <taxon>Spiralia</taxon>
        <taxon>Gnathifera</taxon>
        <taxon>Rotifera</taxon>
        <taxon>Eurotatoria</taxon>
        <taxon>Bdelloidea</taxon>
        <taxon>Philodinida</taxon>
        <taxon>Philodinidae</taxon>
        <taxon>Rotaria</taxon>
    </lineage>
</organism>
<reference evidence="2" key="1">
    <citation type="submission" date="2021-02" db="EMBL/GenBank/DDBJ databases">
        <authorList>
            <person name="Nowell W R."/>
        </authorList>
    </citation>
    <scope>NUCLEOTIDE SEQUENCE</scope>
</reference>
<name>A0A8S3C4N6_9BILA</name>
<dbReference type="EMBL" id="CAJOBI010171037">
    <property type="protein sequence ID" value="CAF4889204.1"/>
    <property type="molecule type" value="Genomic_DNA"/>
</dbReference>
<gene>
    <name evidence="2" type="ORF">SMN809_LOCUS51189</name>
</gene>